<dbReference type="RefSeq" id="WP_187478957.1">
    <property type="nucleotide sequence ID" value="NZ_CP060697.1"/>
</dbReference>
<proteinExistence type="predicted"/>
<evidence type="ECO:0000313" key="3">
    <source>
        <dbReference type="EMBL" id="QNM82001.1"/>
    </source>
</evidence>
<dbReference type="AlphaFoldDB" id="A0A7G9L052"/>
<dbReference type="Proteomes" id="UP000515861">
    <property type="component" value="Chromosome"/>
</dbReference>
<evidence type="ECO:0000313" key="4">
    <source>
        <dbReference type="Proteomes" id="UP000515861"/>
    </source>
</evidence>
<dbReference type="GO" id="GO:0016301">
    <property type="term" value="F:kinase activity"/>
    <property type="evidence" value="ECO:0007669"/>
    <property type="project" value="UniProtKB-KW"/>
</dbReference>
<accession>A0A7G9L052</accession>
<dbReference type="Gene3D" id="3.40.50.10330">
    <property type="entry name" value="Probable inorganic polyphosphate/atp-NAD kinase, domain 1"/>
    <property type="match status" value="1"/>
</dbReference>
<dbReference type="InterPro" id="IPR017438">
    <property type="entry name" value="ATP-NAD_kinase_N"/>
</dbReference>
<gene>
    <name evidence="3" type="ORF">H8M03_08130</name>
</gene>
<sequence>MQNQQLKAKDTGTVTDGAPAARVRPLKARPRIALLSNPKSTGNIAQLSRIRAFCAEHPDVFHYEVEHVDQIGDALRSIACVRPKMLVINGGDGTVQAALTEIHNGSHFPDGPPPMAVIPSGKTNLIALDLGAHGDPIVALERLLDMAQGNLAEHLVARELIALRSDGSELPVIGMFLGGAGLADTMLYCRNKIYPLGLPNGLSHALTAVALLFRLLSGARASFLPPKASPLLISTGKSGSLTGRFTLLAVTTLDKLLLSGKLTASGSGRLKLLAIEERPRSLLGALAASLAGKLGRRPVRGVHVQETDEISIEGENSNVILDGEMFKVNVGKPIRLNPAQPLSFVRLAA</sequence>
<keyword evidence="3" id="KW-0808">Transferase</keyword>
<dbReference type="SUPFAM" id="SSF111331">
    <property type="entry name" value="NAD kinase/diacylglycerol kinase-like"/>
    <property type="match status" value="1"/>
</dbReference>
<dbReference type="Pfam" id="PF00781">
    <property type="entry name" value="DAGK_cat"/>
    <property type="match status" value="1"/>
</dbReference>
<dbReference type="InterPro" id="IPR016064">
    <property type="entry name" value="NAD/diacylglycerol_kinase_sf"/>
</dbReference>
<dbReference type="InterPro" id="IPR001206">
    <property type="entry name" value="Diacylglycerol_kinase_cat_dom"/>
</dbReference>
<dbReference type="SMART" id="SM00046">
    <property type="entry name" value="DAGKc"/>
    <property type="match status" value="1"/>
</dbReference>
<evidence type="ECO:0000259" key="2">
    <source>
        <dbReference type="SMART" id="SM00046"/>
    </source>
</evidence>
<dbReference type="EMBL" id="CP060697">
    <property type="protein sequence ID" value="QNM82001.1"/>
    <property type="molecule type" value="Genomic_DNA"/>
</dbReference>
<keyword evidence="4" id="KW-1185">Reference proteome</keyword>
<organism evidence="3 4">
    <name type="scientific">Sphingomonas sabuli</name>
    <dbReference type="NCBI Taxonomy" id="2764186"/>
    <lineage>
        <taxon>Bacteria</taxon>
        <taxon>Pseudomonadati</taxon>
        <taxon>Pseudomonadota</taxon>
        <taxon>Alphaproteobacteria</taxon>
        <taxon>Sphingomonadales</taxon>
        <taxon>Sphingomonadaceae</taxon>
        <taxon>Sphingomonas</taxon>
    </lineage>
</organism>
<protein>
    <submittedName>
        <fullName evidence="3">Acylglycerol kinase family protein</fullName>
    </submittedName>
</protein>
<dbReference type="KEGG" id="ssau:H8M03_08130"/>
<name>A0A7G9L052_9SPHN</name>
<feature type="region of interest" description="Disordered" evidence="1">
    <location>
        <begin position="1"/>
        <end position="20"/>
    </location>
</feature>
<keyword evidence="3" id="KW-0418">Kinase</keyword>
<feature type="domain" description="DAGKc" evidence="2">
    <location>
        <begin position="31"/>
        <end position="161"/>
    </location>
</feature>
<evidence type="ECO:0000256" key="1">
    <source>
        <dbReference type="SAM" id="MobiDB-lite"/>
    </source>
</evidence>
<reference evidence="3 4" key="1">
    <citation type="submission" date="2020-08" db="EMBL/GenBank/DDBJ databases">
        <title>Sphingomonas sp. sand1-3 16S ribosomal RNA gene Genome sequencing and assembly.</title>
        <authorList>
            <person name="Kang M."/>
        </authorList>
    </citation>
    <scope>NUCLEOTIDE SEQUENCE [LARGE SCALE GENOMIC DNA]</scope>
    <source>
        <strain evidence="4">sand1-3</strain>
    </source>
</reference>